<dbReference type="InterPro" id="IPR055173">
    <property type="entry name" value="NrdR-like_N"/>
</dbReference>
<feature type="domain" description="Transcriptional repressor NrdR-like N-terminal" evidence="1">
    <location>
        <begin position="56"/>
        <end position="83"/>
    </location>
</feature>
<dbReference type="Pfam" id="PF22811">
    <property type="entry name" value="Zn_ribbon_NrdR"/>
    <property type="match status" value="1"/>
</dbReference>
<accession>A0A8S5TW63</accession>
<reference evidence="2" key="1">
    <citation type="journal article" date="2021" name="Proc. Natl. Acad. Sci. U.S.A.">
        <title>A Catalog of Tens of Thousands of Viruses from Human Metagenomes Reveals Hidden Associations with Chronic Diseases.</title>
        <authorList>
            <person name="Tisza M.J."/>
            <person name="Buck C.B."/>
        </authorList>
    </citation>
    <scope>NUCLEOTIDE SEQUENCE</scope>
    <source>
        <strain evidence="2">Ctpvf97</strain>
    </source>
</reference>
<proteinExistence type="predicted"/>
<name>A0A8S5TW63_9CAUD</name>
<evidence type="ECO:0000259" key="1">
    <source>
        <dbReference type="Pfam" id="PF22811"/>
    </source>
</evidence>
<sequence length="134" mass="15218">MASGSYRQVYVVCPYYVTDNGRDRIVCEGLTPGGQNQTFYQKRQDYALQMELFCCVDSRPLQGNRIRRRRACRDCGHRWNTCEMAENAATGPGDQRKTIQALRAAQFALRDSQRALRAVCDALEGMNDAEKNEA</sequence>
<protein>
    <submittedName>
        <fullName evidence="2">Transcription factor S-II (TFIIS)</fullName>
    </submittedName>
</protein>
<evidence type="ECO:0000313" key="2">
    <source>
        <dbReference type="EMBL" id="DAF86408.1"/>
    </source>
</evidence>
<organism evidence="2">
    <name type="scientific">Myoviridae sp. ctpvf97</name>
    <dbReference type="NCBI Taxonomy" id="2825176"/>
    <lineage>
        <taxon>Viruses</taxon>
        <taxon>Duplodnaviria</taxon>
        <taxon>Heunggongvirae</taxon>
        <taxon>Uroviricota</taxon>
        <taxon>Caudoviricetes</taxon>
    </lineage>
</organism>
<dbReference type="EMBL" id="BK015944">
    <property type="protein sequence ID" value="DAF86408.1"/>
    <property type="molecule type" value="Genomic_DNA"/>
</dbReference>